<dbReference type="InterPro" id="IPR036955">
    <property type="entry name" value="AP2/ERF_dom_sf"/>
</dbReference>
<dbReference type="SUPFAM" id="SSF54171">
    <property type="entry name" value="DNA-binding domain"/>
    <property type="match status" value="2"/>
</dbReference>
<dbReference type="AlphaFoldDB" id="A0A8T0UVG8"/>
<feature type="region of interest" description="Disordered" evidence="8">
    <location>
        <begin position="281"/>
        <end position="308"/>
    </location>
</feature>
<accession>A0A8T0UVG8</accession>
<comment type="similarity">
    <text evidence="7">Belongs to the AP2/ERF transcription factor family. AP2 subfamily.</text>
</comment>
<dbReference type="CDD" id="cd00018">
    <property type="entry name" value="AP2"/>
    <property type="match status" value="1"/>
</dbReference>
<evidence type="ECO:0000259" key="9">
    <source>
        <dbReference type="PROSITE" id="PS51032"/>
    </source>
</evidence>
<keyword evidence="11" id="KW-1185">Reference proteome</keyword>
<evidence type="ECO:0000256" key="8">
    <source>
        <dbReference type="SAM" id="MobiDB-lite"/>
    </source>
</evidence>
<comment type="caution">
    <text evidence="10">The sequence shown here is derived from an EMBL/GenBank/DDBJ whole genome shotgun (WGS) entry which is preliminary data.</text>
</comment>
<name>A0A8T0UVG8_PANVG</name>
<dbReference type="PANTHER" id="PTHR32467:SF180">
    <property type="entry name" value="OS05G0536250 PROTEIN"/>
    <property type="match status" value="1"/>
</dbReference>
<keyword evidence="4" id="KW-0238">DNA-binding</keyword>
<dbReference type="OrthoDB" id="207175at2759"/>
<evidence type="ECO:0000313" key="10">
    <source>
        <dbReference type="EMBL" id="KAG2626128.1"/>
    </source>
</evidence>
<dbReference type="InterPro" id="IPR001471">
    <property type="entry name" value="AP2/ERF_dom"/>
</dbReference>
<dbReference type="GO" id="GO:0005634">
    <property type="term" value="C:nucleus"/>
    <property type="evidence" value="ECO:0007669"/>
    <property type="project" value="UniProtKB-SubCell"/>
</dbReference>
<dbReference type="Gene3D" id="3.30.730.10">
    <property type="entry name" value="AP2/ERF domain"/>
    <property type="match status" value="2"/>
</dbReference>
<evidence type="ECO:0000256" key="7">
    <source>
        <dbReference type="ARBA" id="ARBA00037973"/>
    </source>
</evidence>
<evidence type="ECO:0000256" key="1">
    <source>
        <dbReference type="ARBA" id="ARBA00004123"/>
    </source>
</evidence>
<dbReference type="PANTHER" id="PTHR32467">
    <property type="entry name" value="AP2-LIKE ETHYLENE-RESPONSIVE TRANSCRIPTION FACTOR"/>
    <property type="match status" value="1"/>
</dbReference>
<dbReference type="GO" id="GO:0003700">
    <property type="term" value="F:DNA-binding transcription factor activity"/>
    <property type="evidence" value="ECO:0007669"/>
    <property type="project" value="InterPro"/>
</dbReference>
<dbReference type="GO" id="GO:0003677">
    <property type="term" value="F:DNA binding"/>
    <property type="evidence" value="ECO:0007669"/>
    <property type="project" value="UniProtKB-KW"/>
</dbReference>
<dbReference type="Pfam" id="PF00847">
    <property type="entry name" value="AP2"/>
    <property type="match status" value="2"/>
</dbReference>
<dbReference type="EMBL" id="CM029041">
    <property type="protein sequence ID" value="KAG2626128.1"/>
    <property type="molecule type" value="Genomic_DNA"/>
</dbReference>
<evidence type="ECO:0000256" key="6">
    <source>
        <dbReference type="ARBA" id="ARBA00023242"/>
    </source>
</evidence>
<organism evidence="10 11">
    <name type="scientific">Panicum virgatum</name>
    <name type="common">Blackwell switchgrass</name>
    <dbReference type="NCBI Taxonomy" id="38727"/>
    <lineage>
        <taxon>Eukaryota</taxon>
        <taxon>Viridiplantae</taxon>
        <taxon>Streptophyta</taxon>
        <taxon>Embryophyta</taxon>
        <taxon>Tracheophyta</taxon>
        <taxon>Spermatophyta</taxon>
        <taxon>Magnoliopsida</taxon>
        <taxon>Liliopsida</taxon>
        <taxon>Poales</taxon>
        <taxon>Poaceae</taxon>
        <taxon>PACMAD clade</taxon>
        <taxon>Panicoideae</taxon>
        <taxon>Panicodae</taxon>
        <taxon>Paniceae</taxon>
        <taxon>Panicinae</taxon>
        <taxon>Panicum</taxon>
        <taxon>Panicum sect. Hiantes</taxon>
    </lineage>
</organism>
<protein>
    <recommendedName>
        <fullName evidence="9">AP2/ERF domain-containing protein</fullName>
    </recommendedName>
</protein>
<evidence type="ECO:0000256" key="3">
    <source>
        <dbReference type="ARBA" id="ARBA00023015"/>
    </source>
</evidence>
<keyword evidence="5" id="KW-0804">Transcription</keyword>
<feature type="domain" description="AP2/ERF" evidence="9">
    <location>
        <begin position="70"/>
        <end position="136"/>
    </location>
</feature>
<dbReference type="FunFam" id="3.30.730.10:FF:000002">
    <property type="entry name" value="AP2-like ethylene-responsive transcription factor"/>
    <property type="match status" value="1"/>
</dbReference>
<dbReference type="FunFam" id="3.30.730.10:FF:000004">
    <property type="entry name" value="AP2-like ethylene-responsive transcription factor"/>
    <property type="match status" value="1"/>
</dbReference>
<evidence type="ECO:0000313" key="11">
    <source>
        <dbReference type="Proteomes" id="UP000823388"/>
    </source>
</evidence>
<dbReference type="GO" id="GO:0009909">
    <property type="term" value="P:regulation of flower development"/>
    <property type="evidence" value="ECO:0007669"/>
    <property type="project" value="UniProtKB-ARBA"/>
</dbReference>
<gene>
    <name evidence="10" type="ORF">PVAP13_3KG321678</name>
</gene>
<dbReference type="InterPro" id="IPR016177">
    <property type="entry name" value="DNA-bd_dom_sf"/>
</dbReference>
<proteinExistence type="inferred from homology"/>
<evidence type="ECO:0000256" key="4">
    <source>
        <dbReference type="ARBA" id="ARBA00023125"/>
    </source>
</evidence>
<sequence length="405" mass="44534">MENLLMVKSEIESYAGPAPAAAAISAPEAGQVVVRRRRREPALLAPISGGANGSGIGKPLPSITVKRSSRFRGVSRHRWTGRFEAHLWDKNSWNPTQRKKGKQVYLGAYDEEEAAARAYDLAALKYWGPTTYTNFPVMDYEKELKIMENLTKEEYLASLRRKSSGFSRGVSKYRGVARHHQNGRWEARIGRVFGNKYLYLGTYSTQEEAARAYDIAAIEYKGVNAVTNFDLRSYITWLKPGPSAPVAFNPEAHLMQPTPPEQLHPAETQMLPRGNPFLLDHNAPPPPPGSSGGGQEASLMSPGGVRKRGSPTALSLLLKSTMFRQLVEKNSDAEAGGLGIREAAAHPEAYEYHNFQGEAPDMCDLFSSGSGQHAREGGFQGEIACYDDGERLDNWSGFGNVSSLQ</sequence>
<reference evidence="10" key="1">
    <citation type="submission" date="2020-05" db="EMBL/GenBank/DDBJ databases">
        <title>WGS assembly of Panicum virgatum.</title>
        <authorList>
            <person name="Lovell J.T."/>
            <person name="Jenkins J."/>
            <person name="Shu S."/>
            <person name="Juenger T.E."/>
            <person name="Schmutz J."/>
        </authorList>
    </citation>
    <scope>NUCLEOTIDE SEQUENCE</scope>
    <source>
        <strain evidence="10">AP13</strain>
    </source>
</reference>
<evidence type="ECO:0000256" key="5">
    <source>
        <dbReference type="ARBA" id="ARBA00023163"/>
    </source>
</evidence>
<dbReference type="SMART" id="SM00380">
    <property type="entry name" value="AP2"/>
    <property type="match status" value="2"/>
</dbReference>
<feature type="domain" description="AP2/ERF" evidence="9">
    <location>
        <begin position="172"/>
        <end position="230"/>
    </location>
</feature>
<dbReference type="PROSITE" id="PS51032">
    <property type="entry name" value="AP2_ERF"/>
    <property type="match status" value="2"/>
</dbReference>
<keyword evidence="2" id="KW-0677">Repeat</keyword>
<dbReference type="Proteomes" id="UP000823388">
    <property type="component" value="Chromosome 3K"/>
</dbReference>
<keyword evidence="6" id="KW-0539">Nucleus</keyword>
<evidence type="ECO:0000256" key="2">
    <source>
        <dbReference type="ARBA" id="ARBA00022737"/>
    </source>
</evidence>
<comment type="subcellular location">
    <subcellularLocation>
        <location evidence="1">Nucleus</location>
    </subcellularLocation>
</comment>
<keyword evidence="3" id="KW-0805">Transcription regulation</keyword>